<protein>
    <recommendedName>
        <fullName evidence="15">Sulfite reductase [NADPH] hemoprotein beta-component</fullName>
        <shortName evidence="15">SiR-HP</shortName>
        <shortName evidence="15">SiRHP</shortName>
        <ecNumber evidence="15">1.8.1.2</ecNumber>
    </recommendedName>
</protein>
<keyword evidence="4 15" id="KW-0028">Amino-acid biosynthesis</keyword>
<evidence type="ECO:0000313" key="18">
    <source>
        <dbReference type="EMBL" id="QQK82038.1"/>
    </source>
</evidence>
<evidence type="ECO:0000256" key="2">
    <source>
        <dbReference type="ARBA" id="ARBA00010429"/>
    </source>
</evidence>
<dbReference type="KEGG" id="scib:HUG20_17090"/>
<keyword evidence="9 15" id="KW-0408">Iron</keyword>
<comment type="cofactor">
    <cofactor evidence="15">
        <name>[4Fe-4S] cluster</name>
        <dbReference type="ChEBI" id="CHEBI:49883"/>
    </cofactor>
    <text evidence="15">Binds 1 [4Fe-4S] cluster per subunit.</text>
</comment>
<dbReference type="SUPFAM" id="SSF55124">
    <property type="entry name" value="Nitrite/Sulfite reductase N-terminal domain-like"/>
    <property type="match status" value="2"/>
</dbReference>
<evidence type="ECO:0000256" key="6">
    <source>
        <dbReference type="ARBA" id="ARBA00022723"/>
    </source>
</evidence>
<dbReference type="GO" id="GO:0050661">
    <property type="term" value="F:NADP binding"/>
    <property type="evidence" value="ECO:0007669"/>
    <property type="project" value="InterPro"/>
</dbReference>
<dbReference type="InterPro" id="IPR006067">
    <property type="entry name" value="NO2/SO3_Rdtase_4Fe4S_dom"/>
</dbReference>
<proteinExistence type="inferred from homology"/>
<dbReference type="AlphaFoldDB" id="A0A7T7CHA4"/>
<evidence type="ECO:0000256" key="15">
    <source>
        <dbReference type="HAMAP-Rule" id="MF_01540"/>
    </source>
</evidence>
<evidence type="ECO:0000256" key="4">
    <source>
        <dbReference type="ARBA" id="ARBA00022605"/>
    </source>
</evidence>
<feature type="binding site" evidence="15">
    <location>
        <position position="472"/>
    </location>
    <ligand>
        <name>[4Fe-4S] cluster</name>
        <dbReference type="ChEBI" id="CHEBI:49883"/>
    </ligand>
</feature>
<keyword evidence="7 15" id="KW-0521">NADP</keyword>
<keyword evidence="10 15" id="KW-0411">Iron-sulfur</keyword>
<name>A0A7T7CHA4_9BACI</name>
<dbReference type="SUPFAM" id="SSF56014">
    <property type="entry name" value="Nitrite and sulphite reductase 4Fe-4S domain-like"/>
    <property type="match status" value="2"/>
</dbReference>
<evidence type="ECO:0000256" key="7">
    <source>
        <dbReference type="ARBA" id="ARBA00022857"/>
    </source>
</evidence>
<feature type="domain" description="Nitrite/Sulfite reductase ferredoxin-like" evidence="17">
    <location>
        <begin position="66"/>
        <end position="127"/>
    </location>
</feature>
<dbReference type="NCBIfam" id="TIGR02041">
    <property type="entry name" value="CysI"/>
    <property type="match status" value="1"/>
</dbReference>
<keyword evidence="5 15" id="KW-0349">Heme</keyword>
<evidence type="ECO:0000256" key="11">
    <source>
        <dbReference type="ARBA" id="ARBA00023192"/>
    </source>
</evidence>
<accession>A0A7T7CHA4</accession>
<dbReference type="GO" id="GO:0051539">
    <property type="term" value="F:4 iron, 4 sulfur cluster binding"/>
    <property type="evidence" value="ECO:0007669"/>
    <property type="project" value="UniProtKB-KW"/>
</dbReference>
<keyword evidence="19" id="KW-1185">Reference proteome</keyword>
<dbReference type="PANTHER" id="PTHR11493:SF47">
    <property type="entry name" value="SULFITE REDUCTASE [NADPH] SUBUNIT BETA"/>
    <property type="match status" value="1"/>
</dbReference>
<evidence type="ECO:0000256" key="10">
    <source>
        <dbReference type="ARBA" id="ARBA00023014"/>
    </source>
</evidence>
<keyword evidence="3 15" id="KW-0004">4Fe-4S</keyword>
<feature type="binding site" description="axial binding residue" evidence="15">
    <location>
        <position position="476"/>
    </location>
    <ligand>
        <name>siroheme</name>
        <dbReference type="ChEBI" id="CHEBI:60052"/>
    </ligand>
    <ligandPart>
        <name>Fe</name>
        <dbReference type="ChEBI" id="CHEBI:18248"/>
    </ligandPart>
</feature>
<reference evidence="18 19" key="1">
    <citation type="submission" date="2020-06" db="EMBL/GenBank/DDBJ databases">
        <title>Genomic analysis of Salicibibacter sp. NKC21-4.</title>
        <authorList>
            <person name="Oh Y.J."/>
        </authorList>
    </citation>
    <scope>NUCLEOTIDE SEQUENCE [LARGE SCALE GENOMIC DNA]</scope>
    <source>
        <strain evidence="18 19">NKC21-4</strain>
    </source>
</reference>
<dbReference type="GO" id="GO:0019344">
    <property type="term" value="P:cysteine biosynthetic process"/>
    <property type="evidence" value="ECO:0007669"/>
    <property type="project" value="UniProtKB-KW"/>
</dbReference>
<dbReference type="FunFam" id="3.30.413.10:FF:000004">
    <property type="entry name" value="Sulfite reductase [NADPH] hemoprotein beta-component"/>
    <property type="match status" value="1"/>
</dbReference>
<dbReference type="GO" id="GO:0009337">
    <property type="term" value="C:sulfite reductase complex (NADPH)"/>
    <property type="evidence" value="ECO:0007669"/>
    <property type="project" value="InterPro"/>
</dbReference>
<dbReference type="GO" id="GO:0070814">
    <property type="term" value="P:hydrogen sulfide biosynthetic process"/>
    <property type="evidence" value="ECO:0007669"/>
    <property type="project" value="UniProtKB-UniRule"/>
</dbReference>
<comment type="function">
    <text evidence="13 15">Component of the sulfite reductase complex that catalyzes the 6-electron reduction of sulfite to sulfide. This is one of several activities required for the biosynthesis of L-cysteine from sulfate.</text>
</comment>
<dbReference type="UniPathway" id="UPA00140">
    <property type="reaction ID" value="UER00207"/>
</dbReference>
<dbReference type="PANTHER" id="PTHR11493">
    <property type="entry name" value="SULFITE REDUCTASE [NADPH] SUBUNIT BETA-RELATED"/>
    <property type="match status" value="1"/>
</dbReference>
<dbReference type="GO" id="GO:0050311">
    <property type="term" value="F:sulfite reductase (ferredoxin) activity"/>
    <property type="evidence" value="ECO:0007669"/>
    <property type="project" value="TreeGrafter"/>
</dbReference>
<feature type="binding site" evidence="15">
    <location>
        <position position="476"/>
    </location>
    <ligand>
        <name>[4Fe-4S] cluster</name>
        <dbReference type="ChEBI" id="CHEBI:49883"/>
    </ligand>
</feature>
<dbReference type="Gene3D" id="3.30.413.10">
    <property type="entry name" value="Sulfite Reductase Hemoprotein, domain 1"/>
    <property type="match status" value="2"/>
</dbReference>
<dbReference type="InterPro" id="IPR036136">
    <property type="entry name" value="Nit/Sulf_reduc_fer-like_dom_sf"/>
</dbReference>
<keyword evidence="6 15" id="KW-0479">Metal-binding</keyword>
<feature type="domain" description="Nitrite/sulphite reductase 4Fe-4S" evidence="16">
    <location>
        <begin position="162"/>
        <end position="320"/>
    </location>
</feature>
<dbReference type="InterPro" id="IPR005117">
    <property type="entry name" value="NiRdtase/SiRdtase_haem-b_fer"/>
</dbReference>
<dbReference type="RefSeq" id="WP_200090568.1">
    <property type="nucleotide sequence ID" value="NZ_CP054706.1"/>
</dbReference>
<sequence>MARSPSDVERIKRDSNYLRGTLEESLKEPISAGMNDDDKRLLKFHGSYLQDDRDLRNERRRQKLEPAYQFMVRVRAPGGVATPEQWLAMDEVANKYANGSLKLTTRQAFQLHGIMKWNMKKNIQEINESLLDTLAACGDVNRNVMCNPNPYQSEVHSDVYEWSKRLSDDLSPQSNAYHEIWLDKEKVVDSKETEEPLYGDVYLPRKFKIGIAVPPSNDVDIFSQDLGFIAIVENGELQGFNVAVGGGMGMTHGDTETYPQLARVIGFCKPEQLFDVAWQVIAIQRDNGNRSVRTNARFKYTVDANGLDWIKQELNERLGWALEEARPYHFDHNGDRYGWVKGIKGRWNLTLFIQNGRIKDFEDYPLMTGLREIAKIHTGDFRLTPNQNLVISNVTAQKKKQIAALIEKYGLEDGERQSALRRNSMACVAFPTCELAMAESERYLPSLLEKIEEMLEESGLKDEEIIIRMTGCPNGCARPALGEIGFIGKAPGKYNLYLGAGFAGDRLNKLYRENIGEAQILEELRPIISEYAKERDEGEHFGDYVVRTGYVKEVHSGLDFHD</sequence>
<evidence type="ECO:0000259" key="16">
    <source>
        <dbReference type="Pfam" id="PF01077"/>
    </source>
</evidence>
<dbReference type="PROSITE" id="PS00365">
    <property type="entry name" value="NIR_SIR"/>
    <property type="match status" value="1"/>
</dbReference>
<evidence type="ECO:0000256" key="3">
    <source>
        <dbReference type="ARBA" id="ARBA00022485"/>
    </source>
</evidence>
<keyword evidence="11 15" id="KW-0198">Cysteine biosynthesis</keyword>
<evidence type="ECO:0000256" key="12">
    <source>
        <dbReference type="ARBA" id="ARBA00052219"/>
    </source>
</evidence>
<dbReference type="GO" id="GO:0000103">
    <property type="term" value="P:sulfate assimilation"/>
    <property type="evidence" value="ECO:0007669"/>
    <property type="project" value="UniProtKB-UniRule"/>
</dbReference>
<comment type="pathway">
    <text evidence="1 15">Sulfur metabolism; hydrogen sulfide biosynthesis; hydrogen sulfide from sulfite (NADPH route): step 1/1.</text>
</comment>
<dbReference type="GO" id="GO:0004783">
    <property type="term" value="F:sulfite reductase (NADPH) activity"/>
    <property type="evidence" value="ECO:0007669"/>
    <property type="project" value="UniProtKB-UniRule"/>
</dbReference>
<dbReference type="GO" id="GO:0046872">
    <property type="term" value="F:metal ion binding"/>
    <property type="evidence" value="ECO:0007669"/>
    <property type="project" value="UniProtKB-KW"/>
</dbReference>
<dbReference type="InterPro" id="IPR045854">
    <property type="entry name" value="NO2/SO3_Rdtase_4Fe4S_sf"/>
</dbReference>
<feature type="binding site" evidence="15">
    <location>
        <position position="427"/>
    </location>
    <ligand>
        <name>[4Fe-4S] cluster</name>
        <dbReference type="ChEBI" id="CHEBI:49883"/>
    </ligand>
</feature>
<dbReference type="InterPro" id="IPR045169">
    <property type="entry name" value="NO2/SO3_Rdtase_4Fe4S_prot"/>
</dbReference>
<dbReference type="InterPro" id="IPR011786">
    <property type="entry name" value="CysI"/>
</dbReference>
<comment type="similarity">
    <text evidence="2 15">Belongs to the nitrite and sulfite reductase 4Fe-4S domain family.</text>
</comment>
<dbReference type="Pfam" id="PF01077">
    <property type="entry name" value="NIR_SIR"/>
    <property type="match status" value="1"/>
</dbReference>
<evidence type="ECO:0000259" key="17">
    <source>
        <dbReference type="Pfam" id="PF03460"/>
    </source>
</evidence>
<gene>
    <name evidence="15 18" type="primary">cysI</name>
    <name evidence="18" type="ORF">HUG20_17090</name>
</gene>
<evidence type="ECO:0000256" key="8">
    <source>
        <dbReference type="ARBA" id="ARBA00023002"/>
    </source>
</evidence>
<dbReference type="GO" id="GO:0020037">
    <property type="term" value="F:heme binding"/>
    <property type="evidence" value="ECO:0007669"/>
    <property type="project" value="InterPro"/>
</dbReference>
<comment type="catalytic activity">
    <reaction evidence="12 15">
        <text>hydrogen sulfide + 3 NADP(+) + 3 H2O = sulfite + 3 NADPH + 4 H(+)</text>
        <dbReference type="Rhea" id="RHEA:13801"/>
        <dbReference type="ChEBI" id="CHEBI:15377"/>
        <dbReference type="ChEBI" id="CHEBI:15378"/>
        <dbReference type="ChEBI" id="CHEBI:17359"/>
        <dbReference type="ChEBI" id="CHEBI:29919"/>
        <dbReference type="ChEBI" id="CHEBI:57783"/>
        <dbReference type="ChEBI" id="CHEBI:58349"/>
        <dbReference type="EC" id="1.8.1.2"/>
    </reaction>
</comment>
<dbReference type="PRINTS" id="PR00397">
    <property type="entry name" value="SIROHAEM"/>
</dbReference>
<keyword evidence="8 15" id="KW-0560">Oxidoreductase</keyword>
<dbReference type="NCBIfam" id="NF010029">
    <property type="entry name" value="PRK13504.1"/>
    <property type="match status" value="1"/>
</dbReference>
<evidence type="ECO:0000256" key="1">
    <source>
        <dbReference type="ARBA" id="ARBA00004774"/>
    </source>
</evidence>
<comment type="subunit">
    <text evidence="14 15">Alpha(8)-beta(8). The alpha component is a flavoprotein, the beta component is a hemoprotein.</text>
</comment>
<dbReference type="EMBL" id="CP054706">
    <property type="protein sequence ID" value="QQK82038.1"/>
    <property type="molecule type" value="Genomic_DNA"/>
</dbReference>
<evidence type="ECO:0000256" key="9">
    <source>
        <dbReference type="ARBA" id="ARBA00023004"/>
    </source>
</evidence>
<comment type="cofactor">
    <cofactor evidence="15">
        <name>siroheme</name>
        <dbReference type="ChEBI" id="CHEBI:60052"/>
    </cofactor>
    <text evidence="15">Binds 1 siroheme per subunit.</text>
</comment>
<feature type="binding site" evidence="15">
    <location>
        <position position="433"/>
    </location>
    <ligand>
        <name>[4Fe-4S] cluster</name>
        <dbReference type="ChEBI" id="CHEBI:49883"/>
    </ligand>
</feature>
<evidence type="ECO:0000256" key="13">
    <source>
        <dbReference type="ARBA" id="ARBA00057160"/>
    </source>
</evidence>
<evidence type="ECO:0000256" key="5">
    <source>
        <dbReference type="ARBA" id="ARBA00022617"/>
    </source>
</evidence>
<dbReference type="Proteomes" id="UP000595349">
    <property type="component" value="Chromosome"/>
</dbReference>
<evidence type="ECO:0000256" key="14">
    <source>
        <dbReference type="ARBA" id="ARBA00062253"/>
    </source>
</evidence>
<dbReference type="HAMAP" id="MF_01540">
    <property type="entry name" value="CysI"/>
    <property type="match status" value="1"/>
</dbReference>
<dbReference type="InterPro" id="IPR006066">
    <property type="entry name" value="NO2/SO3_Rdtase_FeS/sirohaem_BS"/>
</dbReference>
<dbReference type="Pfam" id="PF03460">
    <property type="entry name" value="NIR_SIR_ferr"/>
    <property type="match status" value="2"/>
</dbReference>
<organism evidence="18 19">
    <name type="scientific">Salicibibacter cibi</name>
    <dbReference type="NCBI Taxonomy" id="2743001"/>
    <lineage>
        <taxon>Bacteria</taxon>
        <taxon>Bacillati</taxon>
        <taxon>Bacillota</taxon>
        <taxon>Bacilli</taxon>
        <taxon>Bacillales</taxon>
        <taxon>Bacillaceae</taxon>
        <taxon>Salicibibacter</taxon>
    </lineage>
</organism>
<evidence type="ECO:0000313" key="19">
    <source>
        <dbReference type="Proteomes" id="UP000595349"/>
    </source>
</evidence>
<dbReference type="EC" id="1.8.1.2" evidence="15"/>
<dbReference type="FunFam" id="3.30.413.10:FF:000003">
    <property type="entry name" value="Sulfite reductase [NADPH] hemoprotein beta-component"/>
    <property type="match status" value="1"/>
</dbReference>
<feature type="domain" description="Nitrite/Sulfite reductase ferredoxin-like" evidence="17">
    <location>
        <begin position="345"/>
        <end position="408"/>
    </location>
</feature>